<dbReference type="HAMAP" id="MF_00171">
    <property type="entry name" value="TruA"/>
    <property type="match status" value="1"/>
</dbReference>
<evidence type="ECO:0000256" key="2">
    <source>
        <dbReference type="ARBA" id="ARBA00022694"/>
    </source>
</evidence>
<comment type="catalytic activity">
    <reaction evidence="4 5">
        <text>uridine(38/39/40) in tRNA = pseudouridine(38/39/40) in tRNA</text>
        <dbReference type="Rhea" id="RHEA:22376"/>
        <dbReference type="Rhea" id="RHEA-COMP:10085"/>
        <dbReference type="Rhea" id="RHEA-COMP:10087"/>
        <dbReference type="ChEBI" id="CHEBI:65314"/>
        <dbReference type="ChEBI" id="CHEBI:65315"/>
        <dbReference type="EC" id="5.4.99.12"/>
    </reaction>
</comment>
<dbReference type="InterPro" id="IPR020103">
    <property type="entry name" value="PsdUridine_synth_cat_dom_sf"/>
</dbReference>
<dbReference type="InterPro" id="IPR020094">
    <property type="entry name" value="TruA/RsuA/RluB/E/F_N"/>
</dbReference>
<evidence type="ECO:0000256" key="6">
    <source>
        <dbReference type="SAM" id="MobiDB-lite"/>
    </source>
</evidence>
<evidence type="ECO:0000256" key="4">
    <source>
        <dbReference type="HAMAP-Rule" id="MF_00171"/>
    </source>
</evidence>
<dbReference type="PANTHER" id="PTHR11142">
    <property type="entry name" value="PSEUDOURIDYLATE SYNTHASE"/>
    <property type="match status" value="1"/>
</dbReference>
<sequence length="286" mass="31418">MTVRLRLDLAYDGTSFSGWAAQPGLRTVEGELTAALTTILRAPEPVTPTVAGRTDAGVHARGQVVHVDVDPDVFAGLPGRSDRAPGEALVRRLSGLLPPDIVVHRVGPAPEGFDARFAAQERRYLYRLADSEAPRDPLRRHDTVWWPRPLDLARMDEAAQALVGLKDFAAFCKRREGATTIRTLLEYRWRRLDDGVLAATVRADAFCHSMVRSLVGAVVAVGEGRRPPEWPSQLQRRAERASEVRVMAAHGLSLEAVTYPPDSQLASRAETARARREEPAVEDVPS</sequence>
<dbReference type="RefSeq" id="WP_272463427.1">
    <property type="nucleotide sequence ID" value="NZ_JAPFQL010000089.1"/>
</dbReference>
<dbReference type="EMBL" id="JAPFQL010000089">
    <property type="protein sequence ID" value="MDC5698863.1"/>
    <property type="molecule type" value="Genomic_DNA"/>
</dbReference>
<dbReference type="InterPro" id="IPR020095">
    <property type="entry name" value="PsdUridine_synth_TruA_C"/>
</dbReference>
<organism evidence="8 9">
    <name type="scientific">Intrasporangium calvum</name>
    <dbReference type="NCBI Taxonomy" id="53358"/>
    <lineage>
        <taxon>Bacteria</taxon>
        <taxon>Bacillati</taxon>
        <taxon>Actinomycetota</taxon>
        <taxon>Actinomycetes</taxon>
        <taxon>Micrococcales</taxon>
        <taxon>Intrasporangiaceae</taxon>
        <taxon>Intrasporangium</taxon>
    </lineage>
</organism>
<keyword evidence="3 4" id="KW-0413">Isomerase</keyword>
<dbReference type="Gene3D" id="3.30.70.580">
    <property type="entry name" value="Pseudouridine synthase I, catalytic domain, N-terminal subdomain"/>
    <property type="match status" value="1"/>
</dbReference>
<dbReference type="PANTHER" id="PTHR11142:SF0">
    <property type="entry name" value="TRNA PSEUDOURIDINE SYNTHASE-LIKE 1"/>
    <property type="match status" value="1"/>
</dbReference>
<keyword evidence="9" id="KW-1185">Reference proteome</keyword>
<keyword evidence="2 4" id="KW-0819">tRNA processing</keyword>
<feature type="domain" description="Pseudouridine synthase I TruA alpha/beta" evidence="7">
    <location>
        <begin position="158"/>
        <end position="260"/>
    </location>
</feature>
<evidence type="ECO:0000256" key="3">
    <source>
        <dbReference type="ARBA" id="ARBA00023235"/>
    </source>
</evidence>
<dbReference type="EC" id="5.4.99.12" evidence="4"/>
<dbReference type="SUPFAM" id="SSF55120">
    <property type="entry name" value="Pseudouridine synthase"/>
    <property type="match status" value="1"/>
</dbReference>
<comment type="subunit">
    <text evidence="4">Homodimer.</text>
</comment>
<dbReference type="Pfam" id="PF01416">
    <property type="entry name" value="PseudoU_synth_1"/>
    <property type="match status" value="1"/>
</dbReference>
<feature type="region of interest" description="Disordered" evidence="6">
    <location>
        <begin position="263"/>
        <end position="286"/>
    </location>
</feature>
<comment type="function">
    <text evidence="4">Formation of pseudouridine at positions 38, 39 and 40 in the anticodon stem and loop of transfer RNAs.</text>
</comment>
<feature type="compositionally biased region" description="Basic and acidic residues" evidence="6">
    <location>
        <begin position="270"/>
        <end position="279"/>
    </location>
</feature>
<comment type="caution">
    <text evidence="8">The sequence shown here is derived from an EMBL/GenBank/DDBJ whole genome shotgun (WGS) entry which is preliminary data.</text>
</comment>
<evidence type="ECO:0000313" key="9">
    <source>
        <dbReference type="Proteomes" id="UP001150259"/>
    </source>
</evidence>
<proteinExistence type="inferred from homology"/>
<evidence type="ECO:0000256" key="1">
    <source>
        <dbReference type="ARBA" id="ARBA00009375"/>
    </source>
</evidence>
<dbReference type="GO" id="GO:0160147">
    <property type="term" value="F:tRNA pseudouridine(38-40) synthase activity"/>
    <property type="evidence" value="ECO:0007669"/>
    <property type="project" value="UniProtKB-EC"/>
</dbReference>
<reference evidence="8 9" key="1">
    <citation type="submission" date="2022-11" db="EMBL/GenBank/DDBJ databases">
        <title>Anaerobic phenanthrene biodegradation by a DNRA strain PheN6.</title>
        <authorList>
            <person name="Zhang Z."/>
        </authorList>
    </citation>
    <scope>NUCLEOTIDE SEQUENCE [LARGE SCALE GENOMIC DNA]</scope>
    <source>
        <strain evidence="8 9">PheN6</strain>
    </source>
</reference>
<evidence type="ECO:0000313" key="8">
    <source>
        <dbReference type="EMBL" id="MDC5698863.1"/>
    </source>
</evidence>
<dbReference type="Proteomes" id="UP001150259">
    <property type="component" value="Unassembled WGS sequence"/>
</dbReference>
<evidence type="ECO:0000259" key="7">
    <source>
        <dbReference type="Pfam" id="PF01416"/>
    </source>
</evidence>
<evidence type="ECO:0000256" key="5">
    <source>
        <dbReference type="RuleBase" id="RU003792"/>
    </source>
</evidence>
<name>A0ABT5GKV1_9MICO</name>
<gene>
    <name evidence="4 8" type="primary">truA</name>
    <name evidence="8" type="ORF">OO014_16545</name>
</gene>
<feature type="active site" description="Nucleophile" evidence="4">
    <location>
        <position position="55"/>
    </location>
</feature>
<feature type="binding site" evidence="4">
    <location>
        <position position="124"/>
    </location>
    <ligand>
        <name>substrate</name>
    </ligand>
</feature>
<comment type="caution">
    <text evidence="4">Lacks conserved residue(s) required for the propagation of feature annotation.</text>
</comment>
<accession>A0ABT5GKV1</accession>
<protein>
    <recommendedName>
        <fullName evidence="4">tRNA pseudouridine synthase A</fullName>
        <ecNumber evidence="4">5.4.99.12</ecNumber>
    </recommendedName>
    <alternativeName>
        <fullName evidence="4">tRNA pseudouridine(38-40) synthase</fullName>
    </alternativeName>
    <alternativeName>
        <fullName evidence="4">tRNA pseudouridylate synthase I</fullName>
    </alternativeName>
    <alternativeName>
        <fullName evidence="4">tRNA-uridine isomerase I</fullName>
    </alternativeName>
</protein>
<dbReference type="Gene3D" id="3.30.70.660">
    <property type="entry name" value="Pseudouridine synthase I, catalytic domain, C-terminal subdomain"/>
    <property type="match status" value="1"/>
</dbReference>
<dbReference type="InterPro" id="IPR020097">
    <property type="entry name" value="PsdUridine_synth_TruA_a/b_dom"/>
</dbReference>
<dbReference type="NCBIfam" id="TIGR00071">
    <property type="entry name" value="hisT_truA"/>
    <property type="match status" value="1"/>
</dbReference>
<dbReference type="CDD" id="cd02570">
    <property type="entry name" value="PseudoU_synth_EcTruA"/>
    <property type="match status" value="1"/>
</dbReference>
<dbReference type="InterPro" id="IPR001406">
    <property type="entry name" value="PsdUridine_synth_TruA"/>
</dbReference>
<comment type="similarity">
    <text evidence="1 4 5">Belongs to the tRNA pseudouridine synthase TruA family.</text>
</comment>
<dbReference type="PIRSF" id="PIRSF001430">
    <property type="entry name" value="tRNA_psdUrid_synth"/>
    <property type="match status" value="1"/>
</dbReference>